<evidence type="ECO:0000256" key="3">
    <source>
        <dbReference type="ARBA" id="ARBA00022801"/>
    </source>
</evidence>
<dbReference type="Pfam" id="PF07264">
    <property type="entry name" value="EI24"/>
    <property type="match status" value="1"/>
</dbReference>
<feature type="domain" description="Tyrosine-protein phosphatase" evidence="9">
    <location>
        <begin position="518"/>
        <end position="661"/>
    </location>
</feature>
<evidence type="ECO:0000259" key="9">
    <source>
        <dbReference type="PROSITE" id="PS50054"/>
    </source>
</evidence>
<feature type="compositionally biased region" description="Low complexity" evidence="7">
    <location>
        <begin position="285"/>
        <end position="304"/>
    </location>
</feature>
<evidence type="ECO:0000313" key="11">
    <source>
        <dbReference type="EMBL" id="OLP98019.1"/>
    </source>
</evidence>
<comment type="subcellular location">
    <subcellularLocation>
        <location evidence="1">Membrane</location>
        <topology evidence="1">Multi-pass membrane protein</topology>
    </subcellularLocation>
</comment>
<dbReference type="GO" id="GO:0004721">
    <property type="term" value="F:phosphoprotein phosphatase activity"/>
    <property type="evidence" value="ECO:0007669"/>
    <property type="project" value="UniProtKB-KW"/>
</dbReference>
<keyword evidence="2 8" id="KW-0812">Transmembrane</keyword>
<evidence type="ECO:0000313" key="12">
    <source>
        <dbReference type="Proteomes" id="UP000186817"/>
    </source>
</evidence>
<dbReference type="InterPro" id="IPR020422">
    <property type="entry name" value="TYR_PHOSPHATASE_DUAL_dom"/>
</dbReference>
<dbReference type="InterPro" id="IPR059112">
    <property type="entry name" value="CysZ/EI24"/>
</dbReference>
<dbReference type="InterPro" id="IPR016130">
    <property type="entry name" value="Tyr_Pase_AS"/>
</dbReference>
<dbReference type="InterPro" id="IPR029021">
    <property type="entry name" value="Prot-tyrosine_phosphatase-like"/>
</dbReference>
<dbReference type="InterPro" id="IPR000387">
    <property type="entry name" value="Tyr_Pase_dom"/>
</dbReference>
<comment type="caution">
    <text evidence="11">The sequence shown here is derived from an EMBL/GenBank/DDBJ whole genome shotgun (WGS) entry which is preliminary data.</text>
</comment>
<feature type="region of interest" description="Disordered" evidence="7">
    <location>
        <begin position="236"/>
        <end position="260"/>
    </location>
</feature>
<name>A0A1Q9DS77_SYMMI</name>
<accession>A0A1Q9DS77</accession>
<keyword evidence="4" id="KW-0904">Protein phosphatase</keyword>
<protein>
    <submittedName>
        <fullName evidence="11">Protein-tyrosine-phosphatase MKP1</fullName>
    </submittedName>
</protein>
<proteinExistence type="predicted"/>
<feature type="transmembrane region" description="Helical" evidence="8">
    <location>
        <begin position="953"/>
        <end position="970"/>
    </location>
</feature>
<keyword evidence="6 8" id="KW-0472">Membrane</keyword>
<evidence type="ECO:0000256" key="7">
    <source>
        <dbReference type="SAM" id="MobiDB-lite"/>
    </source>
</evidence>
<organism evidence="11 12">
    <name type="scientific">Symbiodinium microadriaticum</name>
    <name type="common">Dinoflagellate</name>
    <name type="synonym">Zooxanthella microadriatica</name>
    <dbReference type="NCBI Taxonomy" id="2951"/>
    <lineage>
        <taxon>Eukaryota</taxon>
        <taxon>Sar</taxon>
        <taxon>Alveolata</taxon>
        <taxon>Dinophyceae</taxon>
        <taxon>Suessiales</taxon>
        <taxon>Symbiodiniaceae</taxon>
        <taxon>Symbiodinium</taxon>
    </lineage>
</organism>
<dbReference type="SMART" id="SM00195">
    <property type="entry name" value="DSPc"/>
    <property type="match status" value="1"/>
</dbReference>
<dbReference type="PROSITE" id="PS50054">
    <property type="entry name" value="TYR_PHOSPHATASE_DUAL"/>
    <property type="match status" value="1"/>
</dbReference>
<gene>
    <name evidence="11" type="primary">MKP1</name>
    <name evidence="11" type="ORF">AK812_SmicGene19584</name>
</gene>
<keyword evidence="12" id="KW-1185">Reference proteome</keyword>
<sequence>MGQGVSAETEPTGLKEILGKGTSAVSWQAEQAFSPLELDAHHIKAWRFATRGNCFVEAPVSLCDRQGSFSAQLHRSSSYVILHIQGSSASAVPAVGSTALRSFAATAGAVCTPRGLALPEIQWHEIQPWPGLRYEIFVWHGRGTESVFRANVLRKAYALDSLLRKSLPTQFELVESIRRAAPMKDMAADESVSTAEAASVNGLLANLAASPERRIGTCQWPRLGRAIRKDFGMAQPTQANGCSEKVEVPPPASLPSKAKPGVPPLALGACLAGGPQSSLGGAVQSTTPASTATSTSAPTVSGTTMAPQPVPSQPGRPVVPPLALGALQPAAARPSSGRPSPTATTATTVSSSDSSEGMEVDDASSSSRKRQRGGADDDASPQRTSQSARAGNPPGAITFPTVTAAAGPARSARTEGVPSLSLPGRSGAPSQEASGAPRVPALGLAKAGGHPPPVQLGQAADRQSGRQAPRGGPILNLEDIHTPEEELINTYDPDNEENNFHLPDHLQRRLQLKHFRQVCSEVIPSSLYIASYQVACDEEALHMCGITHIVNTAADICDSCFPDKFQYITYYLKDANSEDISSLLYRTLEWMYEAIGKGGRVLVHCREGVSRSATFVIAYLMWWFNLSFEAAHERIRQVRPICNPNTGFTCQLLQLAKRLSSSPGGAAPIMSDRASLFRVAPYHPKEPFLLLVPAERQPGPTKFDPRFGWVAHAGLQFILWMGAEVHDPQLVRQTVEAHKRRVEFFEKCQCSLLVMQQGEDAQQLWQLLGEAPPSRSEVATHRPEFDADHEIMVSTHGRGGAAGTSFPSPAAAPGSTVQREDGRSANPAWEASGAGRPPPILAVGAIHYFLKLYYIPFVGPALYFVHSCWMASIYCFEYRWVHQRWTANARVDYFERHWLYFFGFGFPVSFLSVLCPRFIDAGVFALFFPLFVLTATKAEPKALQQCPTSLQRLPLFIVVQGVSCFLVRLFEGKTRAEASKVK</sequence>
<evidence type="ECO:0000256" key="4">
    <source>
        <dbReference type="ARBA" id="ARBA00022912"/>
    </source>
</evidence>
<dbReference type="OrthoDB" id="2017893at2759"/>
<evidence type="ECO:0000256" key="8">
    <source>
        <dbReference type="SAM" id="Phobius"/>
    </source>
</evidence>
<reference evidence="11 12" key="1">
    <citation type="submission" date="2016-02" db="EMBL/GenBank/DDBJ databases">
        <title>Genome analysis of coral dinoflagellate symbionts highlights evolutionary adaptations to a symbiotic lifestyle.</title>
        <authorList>
            <person name="Aranda M."/>
            <person name="Li Y."/>
            <person name="Liew Y.J."/>
            <person name="Baumgarten S."/>
            <person name="Simakov O."/>
            <person name="Wilson M."/>
            <person name="Piel J."/>
            <person name="Ashoor H."/>
            <person name="Bougouffa S."/>
            <person name="Bajic V.B."/>
            <person name="Ryu T."/>
            <person name="Ravasi T."/>
            <person name="Bayer T."/>
            <person name="Micklem G."/>
            <person name="Kim H."/>
            <person name="Bhak J."/>
            <person name="Lajeunesse T.C."/>
            <person name="Voolstra C.R."/>
        </authorList>
    </citation>
    <scope>NUCLEOTIDE SEQUENCE [LARGE SCALE GENOMIC DNA]</scope>
    <source>
        <strain evidence="11 12">CCMP2467</strain>
    </source>
</reference>
<feature type="region of interest" description="Disordered" evidence="7">
    <location>
        <begin position="277"/>
        <end position="479"/>
    </location>
</feature>
<feature type="region of interest" description="Disordered" evidence="7">
    <location>
        <begin position="797"/>
        <end position="832"/>
    </location>
</feature>
<evidence type="ECO:0000259" key="10">
    <source>
        <dbReference type="PROSITE" id="PS50056"/>
    </source>
</evidence>
<evidence type="ECO:0000256" key="1">
    <source>
        <dbReference type="ARBA" id="ARBA00004141"/>
    </source>
</evidence>
<keyword evidence="3" id="KW-0378">Hydrolase</keyword>
<dbReference type="PANTHER" id="PTHR46381:SF2">
    <property type="entry name" value="MAP KINASE PHOSPHATASE"/>
    <property type="match status" value="1"/>
</dbReference>
<feature type="transmembrane region" description="Helical" evidence="8">
    <location>
        <begin position="853"/>
        <end position="876"/>
    </location>
</feature>
<dbReference type="CDD" id="cd14498">
    <property type="entry name" value="DSP"/>
    <property type="match status" value="1"/>
</dbReference>
<dbReference type="InterPro" id="IPR000340">
    <property type="entry name" value="Dual-sp_phosphatase_cat-dom"/>
</dbReference>
<evidence type="ECO:0000256" key="6">
    <source>
        <dbReference type="ARBA" id="ARBA00023136"/>
    </source>
</evidence>
<feature type="domain" description="Tyrosine specific protein phosphatases" evidence="10">
    <location>
        <begin position="582"/>
        <end position="640"/>
    </location>
</feature>
<evidence type="ECO:0000256" key="5">
    <source>
        <dbReference type="ARBA" id="ARBA00022989"/>
    </source>
</evidence>
<dbReference type="Gene3D" id="3.90.190.10">
    <property type="entry name" value="Protein tyrosine phosphatase superfamily"/>
    <property type="match status" value="1"/>
</dbReference>
<evidence type="ECO:0000256" key="2">
    <source>
        <dbReference type="ARBA" id="ARBA00022692"/>
    </source>
</evidence>
<dbReference type="Proteomes" id="UP000186817">
    <property type="component" value="Unassembled WGS sequence"/>
</dbReference>
<dbReference type="PROSITE" id="PS00383">
    <property type="entry name" value="TYR_PHOSPHATASE_1"/>
    <property type="match status" value="1"/>
</dbReference>
<dbReference type="AlphaFoldDB" id="A0A1Q9DS77"/>
<feature type="compositionally biased region" description="Pro residues" evidence="7">
    <location>
        <begin position="308"/>
        <end position="320"/>
    </location>
</feature>
<keyword evidence="5 8" id="KW-1133">Transmembrane helix</keyword>
<feature type="transmembrane region" description="Helical" evidence="8">
    <location>
        <begin position="897"/>
        <end position="919"/>
    </location>
</feature>
<dbReference type="PANTHER" id="PTHR46381">
    <property type="entry name" value="MKPA PROTEIN"/>
    <property type="match status" value="1"/>
</dbReference>
<dbReference type="EMBL" id="LSRX01000412">
    <property type="protein sequence ID" value="OLP98019.1"/>
    <property type="molecule type" value="Genomic_DNA"/>
</dbReference>
<dbReference type="SUPFAM" id="SSF52799">
    <property type="entry name" value="(Phosphotyrosine protein) phosphatases II"/>
    <property type="match status" value="1"/>
</dbReference>
<feature type="compositionally biased region" description="Low complexity" evidence="7">
    <location>
        <begin position="321"/>
        <end position="355"/>
    </location>
</feature>
<dbReference type="Pfam" id="PF00782">
    <property type="entry name" value="DSPc"/>
    <property type="match status" value="1"/>
</dbReference>
<dbReference type="PROSITE" id="PS50056">
    <property type="entry name" value="TYR_PHOSPHATASE_2"/>
    <property type="match status" value="1"/>
</dbReference>